<dbReference type="AlphaFoldDB" id="A0A2R6NHA4"/>
<dbReference type="Proteomes" id="UP000186601">
    <property type="component" value="Unassembled WGS sequence"/>
</dbReference>
<dbReference type="EMBL" id="MLYV02001244">
    <property type="protein sequence ID" value="PSR71765.1"/>
    <property type="molecule type" value="Genomic_DNA"/>
</dbReference>
<evidence type="ECO:0000313" key="2">
    <source>
        <dbReference type="EMBL" id="PSR71765.1"/>
    </source>
</evidence>
<feature type="compositionally biased region" description="Basic residues" evidence="1">
    <location>
        <begin position="430"/>
        <end position="445"/>
    </location>
</feature>
<evidence type="ECO:0000256" key="1">
    <source>
        <dbReference type="SAM" id="MobiDB-lite"/>
    </source>
</evidence>
<organism evidence="2 3">
    <name type="scientific">Hermanssonia centrifuga</name>
    <dbReference type="NCBI Taxonomy" id="98765"/>
    <lineage>
        <taxon>Eukaryota</taxon>
        <taxon>Fungi</taxon>
        <taxon>Dikarya</taxon>
        <taxon>Basidiomycota</taxon>
        <taxon>Agaricomycotina</taxon>
        <taxon>Agaricomycetes</taxon>
        <taxon>Polyporales</taxon>
        <taxon>Meruliaceae</taxon>
        <taxon>Hermanssonia</taxon>
    </lineage>
</organism>
<reference evidence="2 3" key="1">
    <citation type="submission" date="2018-02" db="EMBL/GenBank/DDBJ databases">
        <title>Genome sequence of the basidiomycete white-rot fungus Phlebia centrifuga.</title>
        <authorList>
            <person name="Granchi Z."/>
            <person name="Peng M."/>
            <person name="de Vries R.P."/>
            <person name="Hilden K."/>
            <person name="Makela M.R."/>
            <person name="Grigoriev I."/>
            <person name="Riley R."/>
        </authorList>
    </citation>
    <scope>NUCLEOTIDE SEQUENCE [LARGE SCALE GENOMIC DNA]</scope>
    <source>
        <strain evidence="2 3">FBCC195</strain>
    </source>
</reference>
<dbReference type="STRING" id="98765.A0A2R6NHA4"/>
<dbReference type="OrthoDB" id="2802356at2759"/>
<evidence type="ECO:0000313" key="3">
    <source>
        <dbReference type="Proteomes" id="UP000186601"/>
    </source>
</evidence>
<gene>
    <name evidence="2" type="ORF">PHLCEN_2v12369</name>
</gene>
<comment type="caution">
    <text evidence="2">The sequence shown here is derived from an EMBL/GenBank/DDBJ whole genome shotgun (WGS) entry which is preliminary data.</text>
</comment>
<name>A0A2R6NHA4_9APHY</name>
<keyword evidence="3" id="KW-1185">Reference proteome</keyword>
<feature type="region of interest" description="Disordered" evidence="1">
    <location>
        <begin position="420"/>
        <end position="459"/>
    </location>
</feature>
<protein>
    <submittedName>
        <fullName evidence="2">Uncharacterized protein</fullName>
    </submittedName>
</protein>
<proteinExistence type="predicted"/>
<accession>A0A2R6NHA4</accession>
<sequence length="459" mass="46715">MSAYDYYRANYQGWGSTQLSFKTPPPPSFQPRSTWSGWDYYRAQAVNPDHNLYYSIMNRVGGLGASSSGGPGQTEARSWHRRVYSGLVSLAHILPADIGAAGAYEAYRMWKYHYAPLFETLGGVPEREREALIGMAIGEASRLWQYSGRPMDTYGLRDCLESAAMIASRIAFNVIDRRSTGMGSGMGSSYERDYGSTRHRRLSSVSTASRPIVIQQPGGSPYLGGASSAYGGGSGFGGAGIPIPAGGGSPYAGGMGLGGGSHYGAGGSPYGGGGIPIAGSGAGHSPYGGGGGLPGSYGNNGGGIAGSYGNTGGGLPGYTSSGGGYPGGGGGGYAGSHGEHGYAGGAQMMGSTQPWQAPGSGMQGRTSPYMGGGGIGQSGYAGSGYAEPSRGYGGASAYGQSQPYGGGGASIIANGQTIPAPPGSTIIIKGRSRRSSSSGYRHHRSRSQEPMRTPMGYRA</sequence>